<protein>
    <submittedName>
        <fullName evidence="11">Putative drug resistance transporter</fullName>
    </submittedName>
</protein>
<keyword evidence="5" id="KW-1003">Cell membrane</keyword>
<evidence type="ECO:0000256" key="9">
    <source>
        <dbReference type="SAM" id="Phobius"/>
    </source>
</evidence>
<evidence type="ECO:0000259" key="10">
    <source>
        <dbReference type="PROSITE" id="PS50850"/>
    </source>
</evidence>
<dbReference type="SUPFAM" id="SSF103473">
    <property type="entry name" value="MFS general substrate transporter"/>
    <property type="match status" value="1"/>
</dbReference>
<feature type="transmembrane region" description="Helical" evidence="9">
    <location>
        <begin position="344"/>
        <end position="363"/>
    </location>
</feature>
<dbReference type="STRING" id="1032480.MLP_10240"/>
<evidence type="ECO:0000313" key="12">
    <source>
        <dbReference type="Proteomes" id="UP000007947"/>
    </source>
</evidence>
<dbReference type="AlphaFoldDB" id="F5XMW5"/>
<evidence type="ECO:0000256" key="4">
    <source>
        <dbReference type="ARBA" id="ARBA00022448"/>
    </source>
</evidence>
<dbReference type="PRINTS" id="PR01035">
    <property type="entry name" value="TCRTETA"/>
</dbReference>
<keyword evidence="12" id="KW-1185">Reference proteome</keyword>
<dbReference type="CDD" id="cd17320">
    <property type="entry name" value="MFS_MdfA_MDR_like"/>
    <property type="match status" value="1"/>
</dbReference>
<comment type="subcellular location">
    <subcellularLocation>
        <location evidence="1">Cell membrane</location>
        <topology evidence="1">Multi-pass membrane protein</topology>
    </subcellularLocation>
</comment>
<dbReference type="KEGG" id="mph:MLP_10240"/>
<dbReference type="InterPro" id="IPR005829">
    <property type="entry name" value="Sugar_transporter_CS"/>
</dbReference>
<dbReference type="InterPro" id="IPR011701">
    <property type="entry name" value="MFS"/>
</dbReference>
<dbReference type="Proteomes" id="UP000007947">
    <property type="component" value="Chromosome"/>
</dbReference>
<dbReference type="Pfam" id="PF07690">
    <property type="entry name" value="MFS_1"/>
    <property type="match status" value="1"/>
</dbReference>
<keyword evidence="8 9" id="KW-0472">Membrane</keyword>
<sequence length="392" mass="39847">MTVRPVSRSLTLVLALLTVFGPISMDLYLPVLPRLAADLDAGTSAAQLTITACLVGLAAGQIIAGPLSDRFGRRRPLIIGVSSYVVASVACALSPSIEILIAARLLQGLAGATGVVIAQAAGRDLYSGAALVRYYGRLTVLAGCAAIVGPLVGGQLARLTDWRGIFVFLAAVGAAILLAVLLIFRESLPIESRTAGGLSHFRANVRVLLADRRFLGTALTISFLNGAVFAYLSGATFVLQGIYGLTPQQYSYAFGLGSLAYVLSGFVSGRLSERWSSTGTLALGLGIAVTGAAGILAAGTAGLPLWVILASIVLLTSGVATSTPPATALALADYARVAGTAASLLGLGRYAFGAIAAPLVGLAGEHTAVPLGVVALACSVLAAASHLLTRHR</sequence>
<dbReference type="Gene3D" id="1.20.1720.10">
    <property type="entry name" value="Multidrug resistance protein D"/>
    <property type="match status" value="1"/>
</dbReference>
<dbReference type="eggNOG" id="COG0477">
    <property type="taxonomic scope" value="Bacteria"/>
</dbReference>
<dbReference type="NCBIfam" id="TIGR00710">
    <property type="entry name" value="efflux_Bcr_CflA"/>
    <property type="match status" value="1"/>
</dbReference>
<proteinExistence type="inferred from homology"/>
<dbReference type="GO" id="GO:0042910">
    <property type="term" value="F:xenobiotic transmembrane transporter activity"/>
    <property type="evidence" value="ECO:0007669"/>
    <property type="project" value="InterPro"/>
</dbReference>
<evidence type="ECO:0000313" key="11">
    <source>
        <dbReference type="EMBL" id="BAK34038.1"/>
    </source>
</evidence>
<feature type="transmembrane region" description="Helical" evidence="9">
    <location>
        <begin position="214"/>
        <end position="238"/>
    </location>
</feature>
<feature type="transmembrane region" description="Helical" evidence="9">
    <location>
        <begin position="250"/>
        <end position="269"/>
    </location>
</feature>
<organism evidence="11 12">
    <name type="scientific">Microlunatus phosphovorus (strain ATCC 700054 / DSM 10555 / JCM 9379 / NBRC 101784 / NCIMB 13414 / VKM Ac-1990 / NM-1)</name>
    <dbReference type="NCBI Taxonomy" id="1032480"/>
    <lineage>
        <taxon>Bacteria</taxon>
        <taxon>Bacillati</taxon>
        <taxon>Actinomycetota</taxon>
        <taxon>Actinomycetes</taxon>
        <taxon>Propionibacteriales</taxon>
        <taxon>Propionibacteriaceae</taxon>
        <taxon>Microlunatus</taxon>
    </lineage>
</organism>
<evidence type="ECO:0000256" key="3">
    <source>
        <dbReference type="ARBA" id="ARBA00007520"/>
    </source>
</evidence>
<reference evidence="11 12" key="1">
    <citation type="submission" date="2011-05" db="EMBL/GenBank/DDBJ databases">
        <title>Whole genome sequence of Microlunatus phosphovorus NM-1.</title>
        <authorList>
            <person name="Hosoyama A."/>
            <person name="Sasaki K."/>
            <person name="Harada T."/>
            <person name="Igarashi R."/>
            <person name="Kawakoshi A."/>
            <person name="Sasagawa M."/>
            <person name="Fukada J."/>
            <person name="Nakamura S."/>
            <person name="Katano Y."/>
            <person name="Hanada S."/>
            <person name="Kamagata Y."/>
            <person name="Nakamura N."/>
            <person name="Yamazaki S."/>
            <person name="Fujita N."/>
        </authorList>
    </citation>
    <scope>NUCLEOTIDE SEQUENCE [LARGE SCALE GENOMIC DNA]</scope>
    <source>
        <strain evidence="12">ATCC 700054 / DSM 10555 / JCM 9379 / NBRC 101784 / NCIMB 13414 / VKM Ac-1990 / NM-1</strain>
    </source>
</reference>
<dbReference type="InterPro" id="IPR020846">
    <property type="entry name" value="MFS_dom"/>
</dbReference>
<evidence type="ECO:0000256" key="6">
    <source>
        <dbReference type="ARBA" id="ARBA00022692"/>
    </source>
</evidence>
<dbReference type="EMBL" id="AP012204">
    <property type="protein sequence ID" value="BAK34038.1"/>
    <property type="molecule type" value="Genomic_DNA"/>
</dbReference>
<evidence type="ECO:0000256" key="7">
    <source>
        <dbReference type="ARBA" id="ARBA00022989"/>
    </source>
</evidence>
<dbReference type="InterPro" id="IPR004812">
    <property type="entry name" value="Efflux_drug-R_Bcr/CmlA"/>
</dbReference>
<evidence type="ECO:0000256" key="5">
    <source>
        <dbReference type="ARBA" id="ARBA00022475"/>
    </source>
</evidence>
<dbReference type="HOGENOM" id="CLU_001265_47_0_11"/>
<keyword evidence="6 9" id="KW-0812">Transmembrane</keyword>
<comment type="similarity">
    <text evidence="2">Belongs to the major facilitator superfamily. Bcr/CmlA family.</text>
</comment>
<evidence type="ECO:0000256" key="1">
    <source>
        <dbReference type="ARBA" id="ARBA00004651"/>
    </source>
</evidence>
<evidence type="ECO:0000256" key="2">
    <source>
        <dbReference type="ARBA" id="ARBA00006236"/>
    </source>
</evidence>
<name>F5XMW5_MICPN</name>
<dbReference type="InterPro" id="IPR036259">
    <property type="entry name" value="MFS_trans_sf"/>
</dbReference>
<evidence type="ECO:0000256" key="8">
    <source>
        <dbReference type="ARBA" id="ARBA00023136"/>
    </source>
</evidence>
<feature type="transmembrane region" description="Helical" evidence="9">
    <location>
        <begin position="134"/>
        <end position="153"/>
    </location>
</feature>
<feature type="transmembrane region" description="Helical" evidence="9">
    <location>
        <begin position="165"/>
        <end position="184"/>
    </location>
</feature>
<feature type="transmembrane region" description="Helical" evidence="9">
    <location>
        <begin position="369"/>
        <end position="388"/>
    </location>
</feature>
<dbReference type="PANTHER" id="PTHR23502:SF132">
    <property type="entry name" value="POLYAMINE TRANSPORTER 2-RELATED"/>
    <property type="match status" value="1"/>
</dbReference>
<keyword evidence="4" id="KW-0813">Transport</keyword>
<dbReference type="GO" id="GO:1990961">
    <property type="term" value="P:xenobiotic detoxification by transmembrane export across the plasma membrane"/>
    <property type="evidence" value="ECO:0007669"/>
    <property type="project" value="InterPro"/>
</dbReference>
<feature type="transmembrane region" description="Helical" evidence="9">
    <location>
        <begin position="76"/>
        <end position="95"/>
    </location>
</feature>
<keyword evidence="7 9" id="KW-1133">Transmembrane helix</keyword>
<dbReference type="PROSITE" id="PS50850">
    <property type="entry name" value="MFS"/>
    <property type="match status" value="1"/>
</dbReference>
<dbReference type="PROSITE" id="PS00216">
    <property type="entry name" value="SUGAR_TRANSPORT_1"/>
    <property type="match status" value="1"/>
</dbReference>
<accession>F5XMW5</accession>
<dbReference type="PANTHER" id="PTHR23502">
    <property type="entry name" value="MAJOR FACILITATOR SUPERFAMILY"/>
    <property type="match status" value="1"/>
</dbReference>
<feature type="domain" description="Major facilitator superfamily (MFS) profile" evidence="10">
    <location>
        <begin position="10"/>
        <end position="392"/>
    </location>
</feature>
<feature type="transmembrane region" description="Helical" evidence="9">
    <location>
        <begin position="281"/>
        <end position="299"/>
    </location>
</feature>
<dbReference type="InterPro" id="IPR001958">
    <property type="entry name" value="Tet-R_TetA/multi-R_MdtG-like"/>
</dbReference>
<feature type="transmembrane region" description="Helical" evidence="9">
    <location>
        <begin position="41"/>
        <end position="64"/>
    </location>
</feature>
<dbReference type="FunFam" id="1.20.1720.10:FF:000005">
    <property type="entry name" value="Bcr/CflA family efflux transporter"/>
    <property type="match status" value="1"/>
</dbReference>
<feature type="transmembrane region" description="Helical" evidence="9">
    <location>
        <begin position="101"/>
        <end position="122"/>
    </location>
</feature>
<feature type="transmembrane region" description="Helical" evidence="9">
    <location>
        <begin position="305"/>
        <end position="332"/>
    </location>
</feature>
<gene>
    <name evidence="11" type="ordered locus">MLP_10240</name>
</gene>
<comment type="similarity">
    <text evidence="3">Belongs to the major facilitator superfamily. TCR/Tet family.</text>
</comment>
<dbReference type="GO" id="GO:0005886">
    <property type="term" value="C:plasma membrane"/>
    <property type="evidence" value="ECO:0007669"/>
    <property type="project" value="UniProtKB-SubCell"/>
</dbReference>